<organism evidence="5">
    <name type="scientific">Rosellinia necatrix</name>
    <name type="common">White root-rot fungus</name>
    <dbReference type="NCBI Taxonomy" id="77044"/>
    <lineage>
        <taxon>Eukaryota</taxon>
        <taxon>Fungi</taxon>
        <taxon>Dikarya</taxon>
        <taxon>Ascomycota</taxon>
        <taxon>Pezizomycotina</taxon>
        <taxon>Sordariomycetes</taxon>
        <taxon>Xylariomycetidae</taxon>
        <taxon>Xylariales</taxon>
        <taxon>Xylariaceae</taxon>
        <taxon>Rosellinia</taxon>
    </lineage>
</organism>
<dbReference type="EMBL" id="DF977461">
    <property type="protein sequence ID" value="GAP82371.2"/>
    <property type="molecule type" value="Genomic_DNA"/>
</dbReference>
<dbReference type="Gene3D" id="3.40.50.150">
    <property type="entry name" value="Vaccinia Virus protein VP39"/>
    <property type="match status" value="1"/>
</dbReference>
<dbReference type="GO" id="GO:0008171">
    <property type="term" value="F:O-methyltransferase activity"/>
    <property type="evidence" value="ECO:0007669"/>
    <property type="project" value="InterPro"/>
</dbReference>
<gene>
    <name evidence="5" type="ORF">SAMD00023353_1600320</name>
</gene>
<reference evidence="5" key="1">
    <citation type="submission" date="2016-03" db="EMBL/GenBank/DDBJ databases">
        <title>Draft genome sequence of Rosellinia necatrix.</title>
        <authorList>
            <person name="Kanematsu S."/>
        </authorList>
    </citation>
    <scope>NUCLEOTIDE SEQUENCE [LARGE SCALE GENOMIC DNA]</scope>
    <source>
        <strain evidence="5">W97</strain>
    </source>
</reference>
<dbReference type="Pfam" id="PF00891">
    <property type="entry name" value="Methyltransf_2"/>
    <property type="match status" value="1"/>
</dbReference>
<dbReference type="SUPFAM" id="SSF53335">
    <property type="entry name" value="S-adenosyl-L-methionine-dependent methyltransferases"/>
    <property type="match status" value="1"/>
</dbReference>
<keyword evidence="2 5" id="KW-0808">Transferase</keyword>
<dbReference type="PANTHER" id="PTHR43712">
    <property type="entry name" value="PUTATIVE (AFU_ORTHOLOGUE AFUA_4G14580)-RELATED"/>
    <property type="match status" value="1"/>
</dbReference>
<dbReference type="GO" id="GO:0032259">
    <property type="term" value="P:methylation"/>
    <property type="evidence" value="ECO:0007669"/>
    <property type="project" value="UniProtKB-KW"/>
</dbReference>
<evidence type="ECO:0000313" key="6">
    <source>
        <dbReference type="Proteomes" id="UP000054516"/>
    </source>
</evidence>
<evidence type="ECO:0000259" key="4">
    <source>
        <dbReference type="Pfam" id="PF00891"/>
    </source>
</evidence>
<dbReference type="OMA" id="RRESEWH"/>
<evidence type="ECO:0000256" key="2">
    <source>
        <dbReference type="ARBA" id="ARBA00022679"/>
    </source>
</evidence>
<evidence type="ECO:0000256" key="3">
    <source>
        <dbReference type="ARBA" id="ARBA00022691"/>
    </source>
</evidence>
<keyword evidence="6" id="KW-1185">Reference proteome</keyword>
<dbReference type="PROSITE" id="PS51683">
    <property type="entry name" value="SAM_OMT_II"/>
    <property type="match status" value="1"/>
</dbReference>
<dbReference type="InterPro" id="IPR001077">
    <property type="entry name" value="COMT_C"/>
</dbReference>
<dbReference type="OrthoDB" id="2410195at2759"/>
<dbReference type="Proteomes" id="UP000054516">
    <property type="component" value="Unassembled WGS sequence"/>
</dbReference>
<dbReference type="InterPro" id="IPR029063">
    <property type="entry name" value="SAM-dependent_MTases_sf"/>
</dbReference>
<feature type="domain" description="O-methyltransferase C-terminal" evidence="4">
    <location>
        <begin position="186"/>
        <end position="324"/>
    </location>
</feature>
<proteinExistence type="predicted"/>
<dbReference type="PANTHER" id="PTHR43712:SF4">
    <property type="entry name" value="O-METHYLTRANSFERASE DOMAIN-CONTAINING PROTEIN"/>
    <property type="match status" value="1"/>
</dbReference>
<evidence type="ECO:0000313" key="5">
    <source>
        <dbReference type="EMBL" id="GAP82371.2"/>
    </source>
</evidence>
<keyword evidence="3" id="KW-0949">S-adenosyl-L-methionine</keyword>
<sequence length="346" mass="38512">MDAALEQLRDLADRSEHARRNVLAAVQGLVSSLESPDDTLHRYGHLNLQTATVQVGINLGLFKSLTEASEPLKVQDITDRAKADLQLTCKGSPACSFGLTAPQYQCLPELLKQTGYKTPVDATKTAFHLAFHTTLDPFAWFAQNPSYLAEFNTYHALRRQPDATWLSVYPVEAEAAGWQADQPLYVNMGGGIGQQCAQFKDKYPGINGRIILQDLPHSVAKALPTPGVENMAHNMFEPQPVAGAKFYHLRAVFHNHPPLRVRMLLETIKAAMNSESVLLVDEMILPEEKVNHMAASIDMTVLSAFASMERTESQWKTLFEDVGLRLAQTYKYSPLTYESVMDVRLP</sequence>
<dbReference type="AlphaFoldDB" id="A0A1W2TAH2"/>
<keyword evidence="1" id="KW-0489">Methyltransferase</keyword>
<accession>A0A1W2TAH2</accession>
<protein>
    <submittedName>
        <fullName evidence="5">Putative O-methyl transferase B</fullName>
    </submittedName>
</protein>
<evidence type="ECO:0000256" key="1">
    <source>
        <dbReference type="ARBA" id="ARBA00022603"/>
    </source>
</evidence>
<name>A0A1W2TAH2_ROSNE</name>
<dbReference type="InterPro" id="IPR016461">
    <property type="entry name" value="COMT-like"/>
</dbReference>